<proteinExistence type="predicted"/>
<gene>
    <name evidence="1" type="ORF">J9317_02970</name>
</gene>
<dbReference type="InterPro" id="IPR036249">
    <property type="entry name" value="Thioredoxin-like_sf"/>
</dbReference>
<comment type="caution">
    <text evidence="1">The sequence shown here is derived from an EMBL/GenBank/DDBJ whole genome shotgun (WGS) entry which is preliminary data.</text>
</comment>
<dbReference type="EMBL" id="JAGVRK010000001">
    <property type="protein sequence ID" value="MBS2967736.1"/>
    <property type="molecule type" value="Genomic_DNA"/>
</dbReference>
<protein>
    <submittedName>
        <fullName evidence="1">Thioredoxin family protein</fullName>
    </submittedName>
</protein>
<keyword evidence="2" id="KW-1185">Reference proteome</keyword>
<name>A0ABS5LAH9_9BACI</name>
<organism evidence="1 2">
    <name type="scientific">Metabacillus flavus</name>
    <dbReference type="NCBI Taxonomy" id="2823519"/>
    <lineage>
        <taxon>Bacteria</taxon>
        <taxon>Bacillati</taxon>
        <taxon>Bacillota</taxon>
        <taxon>Bacilli</taxon>
        <taxon>Bacillales</taxon>
        <taxon>Bacillaceae</taxon>
        <taxon>Metabacillus</taxon>
    </lineage>
</organism>
<dbReference type="RefSeq" id="WP_211562072.1">
    <property type="nucleotide sequence ID" value="NZ_JAGVRK010000001.1"/>
</dbReference>
<dbReference type="Gene3D" id="3.40.30.10">
    <property type="entry name" value="Glutaredoxin"/>
    <property type="match status" value="1"/>
</dbReference>
<dbReference type="Proteomes" id="UP000682403">
    <property type="component" value="Unassembled WGS sequence"/>
</dbReference>
<evidence type="ECO:0000313" key="2">
    <source>
        <dbReference type="Proteomes" id="UP000682403"/>
    </source>
</evidence>
<dbReference type="SUPFAM" id="SSF52833">
    <property type="entry name" value="Thioredoxin-like"/>
    <property type="match status" value="1"/>
</dbReference>
<reference evidence="1 2" key="1">
    <citation type="submission" date="2021-04" db="EMBL/GenBank/DDBJ databases">
        <title>Metabacillus sp. strain KIGAM252 whole genome sequence.</title>
        <authorList>
            <person name="Seo M.-J."/>
            <person name="Cho E.-S."/>
            <person name="Hwang C.Y."/>
            <person name="Yoon D.J."/>
        </authorList>
    </citation>
    <scope>NUCLEOTIDE SEQUENCE [LARGE SCALE GENOMIC DNA]</scope>
    <source>
        <strain evidence="1 2">KIGAM252</strain>
    </source>
</reference>
<accession>A0ABS5LAH9</accession>
<sequence length="187" mass="22081">MMLNEWFEKGWTKETYIRKMNVHQENLLHIYNSFQLKEEDRVFLQTLQKENLRAIVLTADWCGDAMVNLPILMRLSEEALIETRYLIRDENLELMDQYLTNGTARSIPIIIFINENGEETAKWGPRTESVQAWVDEQKQSLPDKESPEFNDAFGVFAKNVSKRFTADTDFWNDIKDDLIETVKNRIQ</sequence>
<dbReference type="Pfam" id="PF14595">
    <property type="entry name" value="Thioredoxin_9"/>
    <property type="match status" value="1"/>
</dbReference>
<evidence type="ECO:0000313" key="1">
    <source>
        <dbReference type="EMBL" id="MBS2967736.1"/>
    </source>
</evidence>